<evidence type="ECO:0000256" key="4">
    <source>
        <dbReference type="ARBA" id="ARBA00022759"/>
    </source>
</evidence>
<protein>
    <submittedName>
        <fullName evidence="8">YcfA-like protein</fullName>
    </submittedName>
</protein>
<dbReference type="GO" id="GO:0016787">
    <property type="term" value="F:hydrolase activity"/>
    <property type="evidence" value="ECO:0007669"/>
    <property type="project" value="UniProtKB-KW"/>
</dbReference>
<dbReference type="Pfam" id="PF07927">
    <property type="entry name" value="HicA_toxin"/>
    <property type="match status" value="1"/>
</dbReference>
<dbReference type="InterPro" id="IPR012933">
    <property type="entry name" value="HicA_mRNA_interferase"/>
</dbReference>
<dbReference type="Proteomes" id="UP000076962">
    <property type="component" value="Unassembled WGS sequence"/>
</dbReference>
<reference evidence="8 9" key="1">
    <citation type="submission" date="2016-05" db="EMBL/GenBank/DDBJ databases">
        <title>Single-cell genome of chain-forming Candidatus Thiomargarita nelsonii and comparison to other large sulfur-oxidizing bacteria.</title>
        <authorList>
            <person name="Winkel M."/>
            <person name="Salman V."/>
            <person name="Woyke T."/>
            <person name="Schulz-Vogt H."/>
            <person name="Richter M."/>
            <person name="Flood B."/>
            <person name="Bailey J."/>
            <person name="Amann R."/>
            <person name="Mussmann M."/>
        </authorList>
    </citation>
    <scope>NUCLEOTIDE SEQUENCE [LARGE SCALE GENOMIC DNA]</scope>
    <source>
        <strain evidence="8 9">THI036</strain>
    </source>
</reference>
<dbReference type="Gene3D" id="3.30.920.30">
    <property type="entry name" value="Hypothetical protein"/>
    <property type="match status" value="1"/>
</dbReference>
<name>A0A0A6P0J9_9GAMM</name>
<evidence type="ECO:0000256" key="2">
    <source>
        <dbReference type="ARBA" id="ARBA00022649"/>
    </source>
</evidence>
<evidence type="ECO:0000313" key="9">
    <source>
        <dbReference type="Proteomes" id="UP000076962"/>
    </source>
</evidence>
<gene>
    <name evidence="8" type="ORF">THIOM_005320</name>
</gene>
<dbReference type="SUPFAM" id="SSF54786">
    <property type="entry name" value="YcfA/nrd intein domain"/>
    <property type="match status" value="1"/>
</dbReference>
<accession>A0A0A6P0J9</accession>
<comment type="caution">
    <text evidence="8">The sequence shown here is derived from an EMBL/GenBank/DDBJ whole genome shotgun (WGS) entry which is preliminary data.</text>
</comment>
<keyword evidence="4" id="KW-0255">Endonuclease</keyword>
<evidence type="ECO:0000256" key="1">
    <source>
        <dbReference type="ARBA" id="ARBA00006620"/>
    </source>
</evidence>
<keyword evidence="9" id="KW-1185">Reference proteome</keyword>
<keyword evidence="3" id="KW-0540">Nuclease</keyword>
<sequence length="68" mass="7530">MPYKAREVLAKLHRAGFESKRQSGSHVVLRHPDGRQTYVAVHTGDVPAGTLRSILKQAGLTMTDFNNL</sequence>
<proteinExistence type="inferred from homology"/>
<keyword evidence="5" id="KW-0378">Hydrolase</keyword>
<evidence type="ECO:0000313" key="8">
    <source>
        <dbReference type="EMBL" id="OAD19068.1"/>
    </source>
</evidence>
<dbReference type="GO" id="GO:0004519">
    <property type="term" value="F:endonuclease activity"/>
    <property type="evidence" value="ECO:0007669"/>
    <property type="project" value="UniProtKB-KW"/>
</dbReference>
<evidence type="ECO:0000256" key="7">
    <source>
        <dbReference type="ARBA" id="ARBA00023016"/>
    </source>
</evidence>
<keyword evidence="2" id="KW-1277">Toxin-antitoxin system</keyword>
<organism evidence="8 9">
    <name type="scientific">Candidatus Thiomargarita nelsonii</name>
    <dbReference type="NCBI Taxonomy" id="1003181"/>
    <lineage>
        <taxon>Bacteria</taxon>
        <taxon>Pseudomonadati</taxon>
        <taxon>Pseudomonadota</taxon>
        <taxon>Gammaproteobacteria</taxon>
        <taxon>Thiotrichales</taxon>
        <taxon>Thiotrichaceae</taxon>
        <taxon>Thiomargarita</taxon>
    </lineage>
</organism>
<dbReference type="GO" id="GO:0003729">
    <property type="term" value="F:mRNA binding"/>
    <property type="evidence" value="ECO:0007669"/>
    <property type="project" value="InterPro"/>
</dbReference>
<comment type="similarity">
    <text evidence="1">Belongs to the HicA mRNA interferase family.</text>
</comment>
<dbReference type="InterPro" id="IPR038570">
    <property type="entry name" value="HicA_sf"/>
</dbReference>
<evidence type="ECO:0000256" key="3">
    <source>
        <dbReference type="ARBA" id="ARBA00022722"/>
    </source>
</evidence>
<keyword evidence="7" id="KW-0346">Stress response</keyword>
<evidence type="ECO:0000256" key="5">
    <source>
        <dbReference type="ARBA" id="ARBA00022801"/>
    </source>
</evidence>
<dbReference type="EMBL" id="LUTY01002960">
    <property type="protein sequence ID" value="OAD19068.1"/>
    <property type="molecule type" value="Genomic_DNA"/>
</dbReference>
<evidence type="ECO:0000256" key="6">
    <source>
        <dbReference type="ARBA" id="ARBA00022884"/>
    </source>
</evidence>
<dbReference type="AlphaFoldDB" id="A0A0A6P0J9"/>
<keyword evidence="6" id="KW-0694">RNA-binding</keyword>